<reference evidence="2" key="1">
    <citation type="submission" date="2022-11" db="UniProtKB">
        <authorList>
            <consortium name="WormBaseParasite"/>
        </authorList>
    </citation>
    <scope>IDENTIFICATION</scope>
</reference>
<name>A0A915K5E8_ROMCU</name>
<proteinExistence type="predicted"/>
<dbReference type="WBParaSite" id="nRc.2.0.1.t33087-RA">
    <property type="protein sequence ID" value="nRc.2.0.1.t33087-RA"/>
    <property type="gene ID" value="nRc.2.0.1.g33087"/>
</dbReference>
<organism evidence="1 2">
    <name type="scientific">Romanomermis culicivorax</name>
    <name type="common">Nematode worm</name>
    <dbReference type="NCBI Taxonomy" id="13658"/>
    <lineage>
        <taxon>Eukaryota</taxon>
        <taxon>Metazoa</taxon>
        <taxon>Ecdysozoa</taxon>
        <taxon>Nematoda</taxon>
        <taxon>Enoplea</taxon>
        <taxon>Dorylaimia</taxon>
        <taxon>Mermithida</taxon>
        <taxon>Mermithoidea</taxon>
        <taxon>Mermithidae</taxon>
        <taxon>Romanomermis</taxon>
    </lineage>
</organism>
<evidence type="ECO:0000313" key="2">
    <source>
        <dbReference type="WBParaSite" id="nRc.2.0.1.t33087-RA"/>
    </source>
</evidence>
<evidence type="ECO:0000313" key="1">
    <source>
        <dbReference type="Proteomes" id="UP000887565"/>
    </source>
</evidence>
<dbReference type="AlphaFoldDB" id="A0A915K5E8"/>
<dbReference type="Proteomes" id="UP000887565">
    <property type="component" value="Unplaced"/>
</dbReference>
<keyword evidence="1" id="KW-1185">Reference proteome</keyword>
<protein>
    <submittedName>
        <fullName evidence="2">Uncharacterized protein</fullName>
    </submittedName>
</protein>
<accession>A0A915K5E8</accession>
<sequence length="123" mass="14040">MTSSTTVAVFRCPKNLQPYLGVSRGCRKPFKDVEIIFFDKCMPIFAAKAFFAWKCKEDCGMSHIQMILCPKHIDTQFSDKMSCTCQGNNKPDVLEWYKLKCDIGWFFMGSIFGKGLCVPAQQE</sequence>